<feature type="domain" description="VOC" evidence="1">
    <location>
        <begin position="2"/>
        <end position="120"/>
    </location>
</feature>
<name>A0ABY6DE63_9RHOB</name>
<dbReference type="InterPro" id="IPR037523">
    <property type="entry name" value="VOC_core"/>
</dbReference>
<dbReference type="Proteomes" id="UP001064087">
    <property type="component" value="Chromosome"/>
</dbReference>
<gene>
    <name evidence="2" type="ORF">N7U68_13415</name>
</gene>
<dbReference type="InterPro" id="IPR041581">
    <property type="entry name" value="Glyoxalase_6"/>
</dbReference>
<dbReference type="EMBL" id="CP106738">
    <property type="protein sequence ID" value="UXX82100.1"/>
    <property type="molecule type" value="Genomic_DNA"/>
</dbReference>
<reference evidence="2" key="1">
    <citation type="submission" date="2022-10" db="EMBL/GenBank/DDBJ databases">
        <title>Roseovarius pelagicus sp. nov., isolated from Arctic seawater.</title>
        <authorList>
            <person name="Hong Y.W."/>
            <person name="Hwang C.Y."/>
        </authorList>
    </citation>
    <scope>NUCLEOTIDE SEQUENCE</scope>
    <source>
        <strain evidence="2">HL-MP18</strain>
    </source>
</reference>
<protein>
    <submittedName>
        <fullName evidence="2">VOC family protein</fullName>
    </submittedName>
</protein>
<dbReference type="RefSeq" id="WP_263047127.1">
    <property type="nucleotide sequence ID" value="NZ_CP106738.1"/>
</dbReference>
<proteinExistence type="predicted"/>
<dbReference type="InterPro" id="IPR029068">
    <property type="entry name" value="Glyas_Bleomycin-R_OHBP_Dase"/>
</dbReference>
<dbReference type="SUPFAM" id="SSF54593">
    <property type="entry name" value="Glyoxalase/Bleomycin resistance protein/Dihydroxybiphenyl dioxygenase"/>
    <property type="match status" value="1"/>
</dbReference>
<dbReference type="Pfam" id="PF18029">
    <property type="entry name" value="Glyoxalase_6"/>
    <property type="match status" value="1"/>
</dbReference>
<keyword evidence="3" id="KW-1185">Reference proteome</keyword>
<evidence type="ECO:0000259" key="1">
    <source>
        <dbReference type="PROSITE" id="PS51819"/>
    </source>
</evidence>
<dbReference type="PROSITE" id="PS51819">
    <property type="entry name" value="VOC"/>
    <property type="match status" value="1"/>
</dbReference>
<accession>A0ABY6DE63</accession>
<evidence type="ECO:0000313" key="2">
    <source>
        <dbReference type="EMBL" id="UXX82100.1"/>
    </source>
</evidence>
<dbReference type="Gene3D" id="3.10.180.10">
    <property type="entry name" value="2,3-Dihydroxybiphenyl 1,2-Dioxygenase, domain 1"/>
    <property type="match status" value="1"/>
</dbReference>
<sequence length="125" mass="14164">MRFEQCGLILNTEHYISCVGFYRDILGLPVMLEKDTETERLTAFDLGGTYLMVEPGGQAVTQGRTSENGPVKLRFNTCHIAEDILHLRQHGVTVSHQHHKWGETAEFHDPDGNRCALRSHQSFGR</sequence>
<evidence type="ECO:0000313" key="3">
    <source>
        <dbReference type="Proteomes" id="UP001064087"/>
    </source>
</evidence>
<organism evidence="2 3">
    <name type="scientific">Roseovarius pelagicus</name>
    <dbReference type="NCBI Taxonomy" id="2980108"/>
    <lineage>
        <taxon>Bacteria</taxon>
        <taxon>Pseudomonadati</taxon>
        <taxon>Pseudomonadota</taxon>
        <taxon>Alphaproteobacteria</taxon>
        <taxon>Rhodobacterales</taxon>
        <taxon>Roseobacteraceae</taxon>
        <taxon>Roseovarius</taxon>
    </lineage>
</organism>